<dbReference type="GO" id="GO:0003723">
    <property type="term" value="F:RNA binding"/>
    <property type="evidence" value="ECO:0007669"/>
    <property type="project" value="TreeGrafter"/>
</dbReference>
<feature type="repeat" description="ANK" evidence="5">
    <location>
        <begin position="228"/>
        <end position="264"/>
    </location>
</feature>
<feature type="repeat" description="ANK" evidence="5">
    <location>
        <begin position="265"/>
        <end position="287"/>
    </location>
</feature>
<dbReference type="GO" id="GO:0004672">
    <property type="term" value="F:protein kinase activity"/>
    <property type="evidence" value="ECO:0007669"/>
    <property type="project" value="InterPro"/>
</dbReference>
<protein>
    <submittedName>
        <fullName evidence="8">2-5A-dependent ribonuclease</fullName>
    </submittedName>
</protein>
<reference evidence="8" key="1">
    <citation type="journal article" date="2021" name="Evol. Appl.">
        <title>The genome of the Pyrenean desman and the effects of bottlenecks and inbreeding on the genomic landscape of an endangered species.</title>
        <authorList>
            <person name="Escoda L."/>
            <person name="Castresana J."/>
        </authorList>
    </citation>
    <scope>NUCLEOTIDE SEQUENCE</scope>
    <source>
        <strain evidence="8">IBE-C5619</strain>
    </source>
</reference>
<sequence length="747" mass="85516">GCLHFLKNKTKTKQTNTKDCSPVIFTTMETNSHNNPQAGLMSSNNERMAVEDNLLLIEAVRNENIKLVQQLLQRGANVNFQEETGLWAPLHIAVQNCREDIVKLLLDHGADPCLKKRNEATPFIIAGIMGDVNLLRLFLSRGAKINECDSNGFTAFMEAAMYGHEHALRFLYDEGADVNLGRKTTKDQEKLKKGGATALMSAAEGGQVKVVQILLEDMKADVNVRDNRGSNALIYALKHSDAKKVEDITRLLLHHGVDVKVRGEEGKTPLILAVEKKHLDLVQMLVKQKHTDVDDQDRDGNTALWVAVQSNLSEIAQLLCDKGARTDCGDLIMTARRNYNRRLVLFLRDCGARECFDPPANVWKSQSARWGRALEQLHKMYRPMIGRLKIFIDKEYKIADTSEGGMYLGFYGEKEVAVKRFYEGSTLGQKEISCLQSCREKSNLVTFYESERQNDCLYACLALWERTLEEHFEKHKREDAGNKEDTFAREVLSSIFKGVAGLHQCGYAHQDLQPRNILVDSQDAVCLADFDKSIKGAGKQEINTDLKDLGLLVIYVVRKGDIPFKRLKTKSNEDVLRLALDVETENLIRHLMFPEVYSTKLSEMLGHPFFWSWESRFRALAEVGNESDIKRRVCHSKILQLLNTKSSETSRSFDQWTAKIDQQFLQSMNKFYIKANRKWYQYQNTVGDLLRLIRNTRQHIYEEKNEEKNFRIFSYMSMKDYTTLNTESIFYKTNTPNQLWCNEDGLA</sequence>
<evidence type="ECO:0000259" key="7">
    <source>
        <dbReference type="PROSITE" id="PS51392"/>
    </source>
</evidence>
<dbReference type="Gene3D" id="1.10.510.10">
    <property type="entry name" value="Transferase(Phosphotransferase) domain 1"/>
    <property type="match status" value="1"/>
</dbReference>
<name>A0A8J6AAV3_GALPY</name>
<dbReference type="GO" id="GO:0006397">
    <property type="term" value="P:mRNA processing"/>
    <property type="evidence" value="ECO:0007669"/>
    <property type="project" value="InterPro"/>
</dbReference>
<dbReference type="GO" id="GO:0051607">
    <property type="term" value="P:defense response to virus"/>
    <property type="evidence" value="ECO:0007669"/>
    <property type="project" value="TreeGrafter"/>
</dbReference>
<dbReference type="AlphaFoldDB" id="A0A8J6AAV3"/>
<evidence type="ECO:0000256" key="5">
    <source>
        <dbReference type="PROSITE-ProRule" id="PRU00023"/>
    </source>
</evidence>
<dbReference type="PANTHER" id="PTHR24141">
    <property type="entry name" value="2-5A-DEPENDENT RIBONUCLEASE"/>
    <property type="match status" value="1"/>
</dbReference>
<dbReference type="Pfam" id="PF00069">
    <property type="entry name" value="Pkinase"/>
    <property type="match status" value="1"/>
</dbReference>
<dbReference type="Pfam" id="PF06479">
    <property type="entry name" value="Ribonuc_2-5A"/>
    <property type="match status" value="1"/>
</dbReference>
<dbReference type="Gene3D" id="1.25.40.20">
    <property type="entry name" value="Ankyrin repeat-containing domain"/>
    <property type="match status" value="1"/>
</dbReference>
<keyword evidence="3" id="KW-0067">ATP-binding</keyword>
<evidence type="ECO:0000313" key="9">
    <source>
        <dbReference type="Proteomes" id="UP000700334"/>
    </source>
</evidence>
<feature type="repeat" description="ANK" evidence="5">
    <location>
        <begin position="151"/>
        <end position="183"/>
    </location>
</feature>
<feature type="repeat" description="ANK" evidence="5">
    <location>
        <begin position="89"/>
        <end position="117"/>
    </location>
</feature>
<evidence type="ECO:0000259" key="6">
    <source>
        <dbReference type="PROSITE" id="PS50011"/>
    </source>
</evidence>
<keyword evidence="4 5" id="KW-0040">ANK repeat</keyword>
<comment type="caution">
    <text evidence="8">The sequence shown here is derived from an EMBL/GenBank/DDBJ whole genome shotgun (WGS) entry which is preliminary data.</text>
</comment>
<dbReference type="PROSITE" id="PS50011">
    <property type="entry name" value="PROTEIN_KINASE_DOM"/>
    <property type="match status" value="1"/>
</dbReference>
<dbReference type="OrthoDB" id="194358at2759"/>
<dbReference type="InterPro" id="IPR002110">
    <property type="entry name" value="Ankyrin_rpt"/>
</dbReference>
<dbReference type="PROSITE" id="PS51392">
    <property type="entry name" value="KEN"/>
    <property type="match status" value="1"/>
</dbReference>
<dbReference type="PANTHER" id="PTHR24141:SF1">
    <property type="entry name" value="2-5A-DEPENDENT RIBONUCLEASE"/>
    <property type="match status" value="1"/>
</dbReference>
<dbReference type="GO" id="GO:0005524">
    <property type="term" value="F:ATP binding"/>
    <property type="evidence" value="ECO:0007669"/>
    <property type="project" value="UniProtKB-KW"/>
</dbReference>
<feature type="domain" description="Protein kinase" evidence="6">
    <location>
        <begin position="392"/>
        <end position="610"/>
    </location>
</feature>
<proteinExistence type="predicted"/>
<dbReference type="GO" id="GO:0045071">
    <property type="term" value="P:negative regulation of viral genome replication"/>
    <property type="evidence" value="ECO:0007669"/>
    <property type="project" value="TreeGrafter"/>
</dbReference>
<feature type="non-terminal residue" evidence="8">
    <location>
        <position position="747"/>
    </location>
</feature>
<dbReference type="InterPro" id="IPR000719">
    <property type="entry name" value="Prot_kinase_dom"/>
</dbReference>
<keyword evidence="1" id="KW-0677">Repeat</keyword>
<evidence type="ECO:0000256" key="3">
    <source>
        <dbReference type="ARBA" id="ARBA00022840"/>
    </source>
</evidence>
<dbReference type="GO" id="GO:0004540">
    <property type="term" value="F:RNA nuclease activity"/>
    <property type="evidence" value="ECO:0007669"/>
    <property type="project" value="InterPro"/>
</dbReference>
<feature type="repeat" description="ANK" evidence="5">
    <location>
        <begin position="51"/>
        <end position="83"/>
    </location>
</feature>
<organism evidence="8 9">
    <name type="scientific">Galemys pyrenaicus</name>
    <name type="common">Iberian desman</name>
    <name type="synonym">Pyrenean desman</name>
    <dbReference type="NCBI Taxonomy" id="202257"/>
    <lineage>
        <taxon>Eukaryota</taxon>
        <taxon>Metazoa</taxon>
        <taxon>Chordata</taxon>
        <taxon>Craniata</taxon>
        <taxon>Vertebrata</taxon>
        <taxon>Euteleostomi</taxon>
        <taxon>Mammalia</taxon>
        <taxon>Eutheria</taxon>
        <taxon>Laurasiatheria</taxon>
        <taxon>Eulipotyphla</taxon>
        <taxon>Talpidae</taxon>
        <taxon>Galemys</taxon>
    </lineage>
</organism>
<evidence type="ECO:0000256" key="1">
    <source>
        <dbReference type="ARBA" id="ARBA00022737"/>
    </source>
</evidence>
<evidence type="ECO:0000256" key="2">
    <source>
        <dbReference type="ARBA" id="ARBA00022741"/>
    </source>
</evidence>
<dbReference type="Pfam" id="PF13857">
    <property type="entry name" value="Ank_5"/>
    <property type="match status" value="1"/>
</dbReference>
<dbReference type="InterPro" id="IPR036770">
    <property type="entry name" value="Ankyrin_rpt-contain_sf"/>
</dbReference>
<feature type="repeat" description="ANK" evidence="5">
    <location>
        <begin position="299"/>
        <end position="331"/>
    </location>
</feature>
<gene>
    <name evidence="8" type="ORF">J0S82_009215</name>
</gene>
<dbReference type="EMBL" id="JAGFMF010011659">
    <property type="protein sequence ID" value="KAG8517273.1"/>
    <property type="molecule type" value="Genomic_DNA"/>
</dbReference>
<dbReference type="SUPFAM" id="SSF56112">
    <property type="entry name" value="Protein kinase-like (PK-like)"/>
    <property type="match status" value="1"/>
</dbReference>
<keyword evidence="2" id="KW-0547">Nucleotide-binding</keyword>
<feature type="repeat" description="ANK" evidence="5">
    <location>
        <begin position="118"/>
        <end position="150"/>
    </location>
</feature>
<dbReference type="InterPro" id="IPR038357">
    <property type="entry name" value="KEN_sf"/>
</dbReference>
<dbReference type="SMART" id="SM00220">
    <property type="entry name" value="S_TKc"/>
    <property type="match status" value="1"/>
</dbReference>
<dbReference type="InterPro" id="IPR011009">
    <property type="entry name" value="Kinase-like_dom_sf"/>
</dbReference>
<dbReference type="SMART" id="SM00248">
    <property type="entry name" value="ANK"/>
    <property type="match status" value="8"/>
</dbReference>
<dbReference type="PROSITE" id="PS50088">
    <property type="entry name" value="ANK_REPEAT"/>
    <property type="match status" value="8"/>
</dbReference>
<evidence type="ECO:0000256" key="4">
    <source>
        <dbReference type="ARBA" id="ARBA00023043"/>
    </source>
</evidence>
<dbReference type="Pfam" id="PF12796">
    <property type="entry name" value="Ank_2"/>
    <property type="match status" value="2"/>
</dbReference>
<dbReference type="SUPFAM" id="SSF48403">
    <property type="entry name" value="Ankyrin repeat"/>
    <property type="match status" value="1"/>
</dbReference>
<dbReference type="Gene3D" id="1.20.1440.180">
    <property type="entry name" value="KEN domain"/>
    <property type="match status" value="1"/>
</dbReference>
<accession>A0A8J6AAV3</accession>
<keyword evidence="9" id="KW-1185">Reference proteome</keyword>
<dbReference type="Proteomes" id="UP000700334">
    <property type="component" value="Unassembled WGS sequence"/>
</dbReference>
<dbReference type="InterPro" id="IPR010513">
    <property type="entry name" value="KEN_dom"/>
</dbReference>
<feature type="repeat" description="ANK" evidence="5">
    <location>
        <begin position="194"/>
        <end position="227"/>
    </location>
</feature>
<evidence type="ECO:0000313" key="8">
    <source>
        <dbReference type="EMBL" id="KAG8517273.1"/>
    </source>
</evidence>
<dbReference type="PROSITE" id="PS50297">
    <property type="entry name" value="ANK_REP_REGION"/>
    <property type="match status" value="3"/>
</dbReference>
<feature type="domain" description="KEN" evidence="7">
    <location>
        <begin position="613"/>
        <end position="747"/>
    </location>
</feature>